<dbReference type="Proteomes" id="UP000056109">
    <property type="component" value="Chromosome I"/>
</dbReference>
<dbReference type="EC" id="2.3.1.128" evidence="4"/>
<dbReference type="AlphaFoldDB" id="A0A0U5ETD6"/>
<dbReference type="KEGG" id="asz:ASN_1609"/>
<dbReference type="InterPro" id="IPR051556">
    <property type="entry name" value="N-term/lysine_N-AcTrnsfr"/>
</dbReference>
<keyword evidence="5" id="KW-1185">Reference proteome</keyword>
<dbReference type="PATRIC" id="fig|446692.3.peg.1639"/>
<reference evidence="5" key="1">
    <citation type="submission" date="2014-09" db="EMBL/GenBank/DDBJ databases">
        <authorList>
            <person name="Illeghems K.G."/>
        </authorList>
    </citation>
    <scope>NUCLEOTIDE SEQUENCE [LARGE SCALE GENOMIC DNA]</scope>
    <source>
        <strain evidence="5">108B</strain>
    </source>
</reference>
<dbReference type="EMBL" id="LN606600">
    <property type="protein sequence ID" value="CEF40955.1"/>
    <property type="molecule type" value="Genomic_DNA"/>
</dbReference>
<dbReference type="PANTHER" id="PTHR42919">
    <property type="entry name" value="N-ALPHA-ACETYLTRANSFERASE"/>
    <property type="match status" value="1"/>
</dbReference>
<feature type="domain" description="N-acetyltransferase" evidence="3">
    <location>
        <begin position="14"/>
        <end position="159"/>
    </location>
</feature>
<dbReference type="GeneID" id="34782669"/>
<dbReference type="InterPro" id="IPR016181">
    <property type="entry name" value="Acyl_CoA_acyltransferase"/>
</dbReference>
<dbReference type="SUPFAM" id="SSF55729">
    <property type="entry name" value="Acyl-CoA N-acyltransferases (Nat)"/>
    <property type="match status" value="1"/>
</dbReference>
<dbReference type="RefSeq" id="WP_231948418.1">
    <property type="nucleotide sequence ID" value="NZ_LN606600.1"/>
</dbReference>
<gene>
    <name evidence="4" type="primary">rimI</name>
    <name evidence="4" type="ORF">ASN_1609</name>
</gene>
<keyword evidence="1 4" id="KW-0808">Transferase</keyword>
<organism evidence="4 5">
    <name type="scientific">Acetobacter senegalensis</name>
    <dbReference type="NCBI Taxonomy" id="446692"/>
    <lineage>
        <taxon>Bacteria</taxon>
        <taxon>Pseudomonadati</taxon>
        <taxon>Pseudomonadota</taxon>
        <taxon>Alphaproteobacteria</taxon>
        <taxon>Acetobacterales</taxon>
        <taxon>Acetobacteraceae</taxon>
        <taxon>Acetobacter</taxon>
    </lineage>
</organism>
<dbReference type="Pfam" id="PF00583">
    <property type="entry name" value="Acetyltransf_1"/>
    <property type="match status" value="1"/>
</dbReference>
<dbReference type="Gene3D" id="3.40.630.30">
    <property type="match status" value="1"/>
</dbReference>
<evidence type="ECO:0000313" key="4">
    <source>
        <dbReference type="EMBL" id="CEF40955.1"/>
    </source>
</evidence>
<sequence>MPGVGGSAANGTSLEILPVSAPHGGLLAALHAASFPPADQWDEDAMQSLLSSPGVAAAVGVKDGTPAGFIMIRSVAGEAEILTLCVVPFFRRQGVAQALLAWALLTAQTDQVEQMFLEVSVLNAGAKILYENAGFAKAGLRRSYYPDGSDALVLSKRLDG</sequence>
<dbReference type="InterPro" id="IPR000182">
    <property type="entry name" value="GNAT_dom"/>
</dbReference>
<name>A0A0U5ETD6_9PROT</name>
<dbReference type="GO" id="GO:0016747">
    <property type="term" value="F:acyltransferase activity, transferring groups other than amino-acyl groups"/>
    <property type="evidence" value="ECO:0007669"/>
    <property type="project" value="InterPro"/>
</dbReference>
<accession>A0A0U5ETD6</accession>
<dbReference type="PROSITE" id="PS51186">
    <property type="entry name" value="GNAT"/>
    <property type="match status" value="1"/>
</dbReference>
<keyword evidence="2 4" id="KW-0012">Acyltransferase</keyword>
<evidence type="ECO:0000259" key="3">
    <source>
        <dbReference type="PROSITE" id="PS51186"/>
    </source>
</evidence>
<dbReference type="PANTHER" id="PTHR42919:SF8">
    <property type="entry name" value="N-ALPHA-ACETYLTRANSFERASE 50"/>
    <property type="match status" value="1"/>
</dbReference>
<proteinExistence type="predicted"/>
<evidence type="ECO:0000256" key="2">
    <source>
        <dbReference type="ARBA" id="ARBA00023315"/>
    </source>
</evidence>
<dbReference type="CDD" id="cd04301">
    <property type="entry name" value="NAT_SF"/>
    <property type="match status" value="1"/>
</dbReference>
<evidence type="ECO:0000256" key="1">
    <source>
        <dbReference type="ARBA" id="ARBA00022679"/>
    </source>
</evidence>
<evidence type="ECO:0000313" key="5">
    <source>
        <dbReference type="Proteomes" id="UP000056109"/>
    </source>
</evidence>
<protein>
    <submittedName>
        <fullName evidence="4">Ribosomal-protein-alanine N-acetyltransferase</fullName>
        <ecNumber evidence="4">2.3.1.128</ecNumber>
    </submittedName>
</protein>